<evidence type="ECO:0008006" key="2">
    <source>
        <dbReference type="Google" id="ProtNLM"/>
    </source>
</evidence>
<organism evidence="1">
    <name type="scientific">bioreactor metagenome</name>
    <dbReference type="NCBI Taxonomy" id="1076179"/>
    <lineage>
        <taxon>unclassified sequences</taxon>
        <taxon>metagenomes</taxon>
        <taxon>ecological metagenomes</taxon>
    </lineage>
</organism>
<proteinExistence type="predicted"/>
<evidence type="ECO:0000313" key="1">
    <source>
        <dbReference type="EMBL" id="MPM15187.1"/>
    </source>
</evidence>
<dbReference type="Gene3D" id="3.40.109.40">
    <property type="match status" value="1"/>
</dbReference>
<accession>A0A644XGX9</accession>
<protein>
    <recommendedName>
        <fullName evidence="2">AdoMet activation domain-containing protein</fullName>
    </recommendedName>
</protein>
<dbReference type="SUPFAM" id="SSF56507">
    <property type="entry name" value="Methionine synthase activation domain-like"/>
    <property type="match status" value="1"/>
</dbReference>
<dbReference type="GO" id="GO:0008705">
    <property type="term" value="F:methionine synthase activity"/>
    <property type="evidence" value="ECO:0007669"/>
    <property type="project" value="InterPro"/>
</dbReference>
<comment type="caution">
    <text evidence="1">The sequence shown here is derived from an EMBL/GenBank/DDBJ whole genome shotgun (WGS) entry which is preliminary data.</text>
</comment>
<sequence>MKADRKEIARYLGYGSALPNKAVSQRIELCLSELEKAVTPRYVFRPADFPVSEFNSADLNAHVEGCESAILFAATLGAPADLLLRAWSASDMSLALVGQASAAALIEGFCDECMETIEKSLSPGFYLRPRFSPGYGDFSLSCQPRLLAALDAAKRIGLTCTDVFLLVPVKSVTAVIGVTGDKSSCHVHKCEVCKKTDCLFRKG</sequence>
<name>A0A644XGX9_9ZZZZ</name>
<gene>
    <name evidence="1" type="ORF">SDC9_61553</name>
</gene>
<dbReference type="InterPro" id="IPR037010">
    <property type="entry name" value="VitB12-dep_Met_synth_activ_sf"/>
</dbReference>
<reference evidence="1" key="1">
    <citation type="submission" date="2019-08" db="EMBL/GenBank/DDBJ databases">
        <authorList>
            <person name="Kucharzyk K."/>
            <person name="Murdoch R.W."/>
            <person name="Higgins S."/>
            <person name="Loffler F."/>
        </authorList>
    </citation>
    <scope>NUCLEOTIDE SEQUENCE</scope>
</reference>
<dbReference type="AlphaFoldDB" id="A0A644XGX9"/>
<dbReference type="EMBL" id="VSSQ01002400">
    <property type="protein sequence ID" value="MPM15187.1"/>
    <property type="molecule type" value="Genomic_DNA"/>
</dbReference>